<proteinExistence type="predicted"/>
<keyword evidence="1" id="KW-0812">Transmembrane</keyword>
<gene>
    <name evidence="2" type="ORF">TbgDal_III3250</name>
</gene>
<name>C9ZKX8_TRYB9</name>
<reference evidence="3" key="1">
    <citation type="journal article" date="2010" name="PLoS Negl. Trop. Dis.">
        <title>The genome sequence of Trypanosoma brucei gambiense, causative agent of chronic human african trypanosomiasis.</title>
        <authorList>
            <person name="Jackson A.P."/>
            <person name="Sanders M."/>
            <person name="Berry A."/>
            <person name="McQuillan J."/>
            <person name="Aslett M.A."/>
            <person name="Quail M.A."/>
            <person name="Chukualim B."/>
            <person name="Capewell P."/>
            <person name="MacLeod A."/>
            <person name="Melville S.E."/>
            <person name="Gibson W."/>
            <person name="Barry J.D."/>
            <person name="Berriman M."/>
            <person name="Hertz-Fowler C."/>
        </authorList>
    </citation>
    <scope>NUCLEOTIDE SEQUENCE [LARGE SCALE GENOMIC DNA]</scope>
    <source>
        <strain evidence="3">MHOM/CI/86/DAL972</strain>
    </source>
</reference>
<feature type="transmembrane region" description="Helical" evidence="1">
    <location>
        <begin position="89"/>
        <end position="115"/>
    </location>
</feature>
<sequence>MRGREGGGFLFSFFVFGNQCDITTISPIGGVEGECHLGAELSSPTGVSVFHFVREKKKRSATKLRVISSGCLHHSLPLALRFFGNMRANAVICLFSSTIAAACASYFLFIMITFFV</sequence>
<organism evidence="2 3">
    <name type="scientific">Trypanosoma brucei gambiense (strain MHOM/CI/86/DAL972)</name>
    <dbReference type="NCBI Taxonomy" id="679716"/>
    <lineage>
        <taxon>Eukaryota</taxon>
        <taxon>Discoba</taxon>
        <taxon>Euglenozoa</taxon>
        <taxon>Kinetoplastea</taxon>
        <taxon>Metakinetoplastina</taxon>
        <taxon>Trypanosomatida</taxon>
        <taxon>Trypanosomatidae</taxon>
        <taxon>Trypanosoma</taxon>
    </lineage>
</organism>
<keyword evidence="1" id="KW-1133">Transmembrane helix</keyword>
<evidence type="ECO:0000313" key="2">
    <source>
        <dbReference type="EMBL" id="CBH09986.1"/>
    </source>
</evidence>
<evidence type="ECO:0000313" key="3">
    <source>
        <dbReference type="Proteomes" id="UP000002316"/>
    </source>
</evidence>
<dbReference type="AlphaFoldDB" id="C9ZKX8"/>
<protein>
    <submittedName>
        <fullName evidence="2">Uncharacterized protein</fullName>
    </submittedName>
</protein>
<dbReference type="EMBL" id="FN554966">
    <property type="protein sequence ID" value="CBH09986.1"/>
    <property type="molecule type" value="Genomic_DNA"/>
</dbReference>
<dbReference type="RefSeq" id="XP_011772277.1">
    <property type="nucleotide sequence ID" value="XM_011773975.1"/>
</dbReference>
<keyword evidence="1" id="KW-0472">Membrane</keyword>
<dbReference type="Proteomes" id="UP000002316">
    <property type="component" value="Chromosome 3"/>
</dbReference>
<evidence type="ECO:0000256" key="1">
    <source>
        <dbReference type="SAM" id="Phobius"/>
    </source>
</evidence>
<dbReference type="KEGG" id="tbg:TbgDal_III3250"/>
<accession>C9ZKX8</accession>
<dbReference type="GeneID" id="23859113"/>